<sequence>MDGDQIRSARKARGWSQTALMGAMRTLAVRKHITLMGPDSLRVALSRWENNHTTPDTPYRELLCEVLELTTEDSQPVAEFDQPADGSLFALLAHHTDSLRLLDRKLGAPAVRAQTSSHVAALEDLWRRSVGADRADVARAQADTAALAGWQDFDCGDTHNAAKHYALARTSASRCGDSTLLAHAMGEQAAILAEIGRADTAFTEVIRAEKLPALPPLLRSWLAATRAQVATYLPDGAAIAHSALHAAETALAHVQCGDDASLPYLALDQVHFERWKGHILVRLEDPAAARITEQAMQALPGDFVRAGSAQLLDLAEAAATRRELDEATALLEQADARISVVKSARLKRRHTLLSRRVELATARQL</sequence>
<accession>A0A516NKA1</accession>
<dbReference type="InterPro" id="IPR010982">
    <property type="entry name" value="Lambda_DNA-bd_dom_sf"/>
</dbReference>
<dbReference type="CDD" id="cd00093">
    <property type="entry name" value="HTH_XRE"/>
    <property type="match status" value="1"/>
</dbReference>
<dbReference type="Gene3D" id="1.10.260.40">
    <property type="entry name" value="lambda repressor-like DNA-binding domains"/>
    <property type="match status" value="1"/>
</dbReference>
<dbReference type="EMBL" id="CP041695">
    <property type="protein sequence ID" value="QDP79341.1"/>
    <property type="molecule type" value="Genomic_DNA"/>
</dbReference>
<dbReference type="AlphaFoldDB" id="A0A516NKA1"/>
<dbReference type="PROSITE" id="PS50943">
    <property type="entry name" value="HTH_CROC1"/>
    <property type="match status" value="1"/>
</dbReference>
<evidence type="ECO:0000313" key="3">
    <source>
        <dbReference type="Proteomes" id="UP000317039"/>
    </source>
</evidence>
<name>A0A516NKA1_9NOCA</name>
<gene>
    <name evidence="2" type="ORF">FOH10_12060</name>
</gene>
<feature type="domain" description="HTH cro/C1-type" evidence="1">
    <location>
        <begin position="42"/>
        <end position="74"/>
    </location>
</feature>
<evidence type="ECO:0000259" key="1">
    <source>
        <dbReference type="PROSITE" id="PS50943"/>
    </source>
</evidence>
<dbReference type="KEGG" id="nod:FOH10_12060"/>
<dbReference type="RefSeq" id="WP_143980774.1">
    <property type="nucleotide sequence ID" value="NZ_CP041695.1"/>
</dbReference>
<dbReference type="GO" id="GO:0003677">
    <property type="term" value="F:DNA binding"/>
    <property type="evidence" value="ECO:0007669"/>
    <property type="project" value="InterPro"/>
</dbReference>
<protein>
    <submittedName>
        <fullName evidence="2">Helix-turn-helix transcriptional regulator</fullName>
    </submittedName>
</protein>
<proteinExistence type="predicted"/>
<dbReference type="InterPro" id="IPR001387">
    <property type="entry name" value="Cro/C1-type_HTH"/>
</dbReference>
<dbReference type="GeneID" id="80333118"/>
<evidence type="ECO:0000313" key="2">
    <source>
        <dbReference type="EMBL" id="QDP79341.1"/>
    </source>
</evidence>
<reference evidence="2 3" key="1">
    <citation type="submission" date="2019-07" db="EMBL/GenBank/DDBJ databases">
        <title>Complete Genome Sequence and Methylome Analysis of Nocardia otitidis-caviarum NEB252.</title>
        <authorList>
            <person name="Fomenkov A."/>
            <person name="Anton B.P."/>
            <person name="Vincze T."/>
            <person name="Roberts R.J."/>
        </authorList>
    </citation>
    <scope>NUCLEOTIDE SEQUENCE [LARGE SCALE GENOMIC DNA]</scope>
    <source>
        <strain evidence="2 3">NEB252</strain>
    </source>
</reference>
<dbReference type="Proteomes" id="UP000317039">
    <property type="component" value="Chromosome"/>
</dbReference>
<organism evidence="2 3">
    <name type="scientific">Nocardia otitidiscaviarum</name>
    <dbReference type="NCBI Taxonomy" id="1823"/>
    <lineage>
        <taxon>Bacteria</taxon>
        <taxon>Bacillati</taxon>
        <taxon>Actinomycetota</taxon>
        <taxon>Actinomycetes</taxon>
        <taxon>Mycobacteriales</taxon>
        <taxon>Nocardiaceae</taxon>
        <taxon>Nocardia</taxon>
    </lineage>
</organism>